<keyword evidence="2" id="KW-1185">Reference proteome</keyword>
<name>A0A430F5X7_9BIFI</name>
<dbReference type="OrthoDB" id="3237719at2"/>
<comment type="caution">
    <text evidence="1">The sequence shown here is derived from an EMBL/GenBank/DDBJ whole genome shotgun (WGS) entry which is preliminary data.</text>
</comment>
<dbReference type="AlphaFoldDB" id="A0A430F5X7"/>
<dbReference type="Proteomes" id="UP000288607">
    <property type="component" value="Unassembled WGS sequence"/>
</dbReference>
<evidence type="ECO:0000313" key="2">
    <source>
        <dbReference type="Proteomes" id="UP000288607"/>
    </source>
</evidence>
<dbReference type="RefSeq" id="WP_126031021.1">
    <property type="nucleotide sequence ID" value="NZ_QXGJ01000029.1"/>
</dbReference>
<protein>
    <recommendedName>
        <fullName evidence="3">Toxin</fullName>
    </recommendedName>
</protein>
<dbReference type="EMBL" id="QXGJ01000029">
    <property type="protein sequence ID" value="RSX47122.1"/>
    <property type="molecule type" value="Genomic_DNA"/>
</dbReference>
<evidence type="ECO:0000313" key="1">
    <source>
        <dbReference type="EMBL" id="RSX47122.1"/>
    </source>
</evidence>
<proteinExistence type="predicted"/>
<accession>A0A430F5X7</accession>
<evidence type="ECO:0008006" key="3">
    <source>
        <dbReference type="Google" id="ProtNLM"/>
    </source>
</evidence>
<reference evidence="1 2" key="1">
    <citation type="submission" date="2018-09" db="EMBL/GenBank/DDBJ databases">
        <title>Characterization of the phylogenetic diversity of five novel species belonging to the genus Bifidobacterium.</title>
        <authorList>
            <person name="Lugli G.A."/>
            <person name="Duranti S."/>
            <person name="Milani C."/>
        </authorList>
    </citation>
    <scope>NUCLEOTIDE SEQUENCE [LARGE SCALE GENOMIC DNA]</scope>
    <source>
        <strain evidence="1 2">2028B</strain>
    </source>
</reference>
<sequence>MRIHVLDRVHERHPELCEEDVVTALRSVMVDARRDDGAWMVVGLDGHGRNVEMLYRVHGEDVVVYHAFTPPTRKFMRQIDQLRSGR</sequence>
<organism evidence="1 2">
    <name type="scientific">Bifidobacterium callimiconis</name>
    <dbReference type="NCBI Taxonomy" id="2306973"/>
    <lineage>
        <taxon>Bacteria</taxon>
        <taxon>Bacillati</taxon>
        <taxon>Actinomycetota</taxon>
        <taxon>Actinomycetes</taxon>
        <taxon>Bifidobacteriales</taxon>
        <taxon>Bifidobacteriaceae</taxon>
        <taxon>Bifidobacterium</taxon>
    </lineage>
</organism>
<gene>
    <name evidence="1" type="ORF">D2E23_2257</name>
</gene>